<feature type="region of interest" description="Disordered" evidence="1">
    <location>
        <begin position="288"/>
        <end position="328"/>
    </location>
</feature>
<organism evidence="3 4">
    <name type="scientific">Mycena pura</name>
    <dbReference type="NCBI Taxonomy" id="153505"/>
    <lineage>
        <taxon>Eukaryota</taxon>
        <taxon>Fungi</taxon>
        <taxon>Dikarya</taxon>
        <taxon>Basidiomycota</taxon>
        <taxon>Agaricomycotina</taxon>
        <taxon>Agaricomycetes</taxon>
        <taxon>Agaricomycetidae</taxon>
        <taxon>Agaricales</taxon>
        <taxon>Marasmiineae</taxon>
        <taxon>Mycenaceae</taxon>
        <taxon>Mycena</taxon>
    </lineage>
</organism>
<evidence type="ECO:0000256" key="2">
    <source>
        <dbReference type="SAM" id="Phobius"/>
    </source>
</evidence>
<feature type="transmembrane region" description="Helical" evidence="2">
    <location>
        <begin position="105"/>
        <end position="122"/>
    </location>
</feature>
<keyword evidence="2" id="KW-0812">Transmembrane</keyword>
<feature type="transmembrane region" description="Helical" evidence="2">
    <location>
        <begin position="153"/>
        <end position="177"/>
    </location>
</feature>
<feature type="transmembrane region" description="Helical" evidence="2">
    <location>
        <begin position="61"/>
        <end position="85"/>
    </location>
</feature>
<feature type="transmembrane region" description="Helical" evidence="2">
    <location>
        <begin position="29"/>
        <end position="49"/>
    </location>
</feature>
<gene>
    <name evidence="3" type="ORF">GGX14DRAFT_654388</name>
</gene>
<sequence length="328" mass="35759">MVSAVLAFLSVPAFKTFETPFWFDMACLWLGTFFYGIYLVLFCICLHILLHRPRNTANSILLATAIALFTLSTVQAVLNLVLGSWEILNYDDVPFEAVSLADDMIFVANNLIADALVIYRCYVIWNRNIFVIIPGVAGLIITSVFGWDINLPLAPFFALTLATNVVVTCLTAGRIWWICRRARAHGTTDAQKRSMSALSIIIESGMIYSAFVVVLIAVEQYHNFDEIVVEMLRQVMGIVPTLIIVRVGLGLGAAQGAESSASAAAKSGSNLDSEAGFVPVSAERSRHILGPVRPMRDNTTLDSPDIEKGLNSPYPFASAAGTSRAQGF</sequence>
<comment type="caution">
    <text evidence="3">The sequence shown here is derived from an EMBL/GenBank/DDBJ whole genome shotgun (WGS) entry which is preliminary data.</text>
</comment>
<dbReference type="EMBL" id="JARJCW010000055">
    <property type="protein sequence ID" value="KAJ7202388.1"/>
    <property type="molecule type" value="Genomic_DNA"/>
</dbReference>
<evidence type="ECO:0000313" key="3">
    <source>
        <dbReference type="EMBL" id="KAJ7202388.1"/>
    </source>
</evidence>
<feature type="transmembrane region" description="Helical" evidence="2">
    <location>
        <begin position="238"/>
        <end position="257"/>
    </location>
</feature>
<keyword evidence="4" id="KW-1185">Reference proteome</keyword>
<name>A0AAD6V4R0_9AGAR</name>
<feature type="transmembrane region" description="Helical" evidence="2">
    <location>
        <begin position="129"/>
        <end position="147"/>
    </location>
</feature>
<proteinExistence type="predicted"/>
<protein>
    <submittedName>
        <fullName evidence="3">Uncharacterized protein</fullName>
    </submittedName>
</protein>
<dbReference type="Proteomes" id="UP001219525">
    <property type="component" value="Unassembled WGS sequence"/>
</dbReference>
<dbReference type="AlphaFoldDB" id="A0AAD6V4R0"/>
<evidence type="ECO:0000256" key="1">
    <source>
        <dbReference type="SAM" id="MobiDB-lite"/>
    </source>
</evidence>
<evidence type="ECO:0000313" key="4">
    <source>
        <dbReference type="Proteomes" id="UP001219525"/>
    </source>
</evidence>
<keyword evidence="2" id="KW-0472">Membrane</keyword>
<accession>A0AAD6V4R0</accession>
<keyword evidence="2" id="KW-1133">Transmembrane helix</keyword>
<feature type="transmembrane region" description="Helical" evidence="2">
    <location>
        <begin position="197"/>
        <end position="218"/>
    </location>
</feature>
<reference evidence="3" key="1">
    <citation type="submission" date="2023-03" db="EMBL/GenBank/DDBJ databases">
        <title>Massive genome expansion in bonnet fungi (Mycena s.s.) driven by repeated elements and novel gene families across ecological guilds.</title>
        <authorList>
            <consortium name="Lawrence Berkeley National Laboratory"/>
            <person name="Harder C.B."/>
            <person name="Miyauchi S."/>
            <person name="Viragh M."/>
            <person name="Kuo A."/>
            <person name="Thoen E."/>
            <person name="Andreopoulos B."/>
            <person name="Lu D."/>
            <person name="Skrede I."/>
            <person name="Drula E."/>
            <person name="Henrissat B."/>
            <person name="Morin E."/>
            <person name="Kohler A."/>
            <person name="Barry K."/>
            <person name="LaButti K."/>
            <person name="Morin E."/>
            <person name="Salamov A."/>
            <person name="Lipzen A."/>
            <person name="Mereny Z."/>
            <person name="Hegedus B."/>
            <person name="Baldrian P."/>
            <person name="Stursova M."/>
            <person name="Weitz H."/>
            <person name="Taylor A."/>
            <person name="Grigoriev I.V."/>
            <person name="Nagy L.G."/>
            <person name="Martin F."/>
            <person name="Kauserud H."/>
        </authorList>
    </citation>
    <scope>NUCLEOTIDE SEQUENCE</scope>
    <source>
        <strain evidence="3">9144</strain>
    </source>
</reference>